<dbReference type="EMBL" id="CP000979">
    <property type="protein sequence ID" value="ACH93919.1"/>
    <property type="molecule type" value="Genomic_DNA"/>
</dbReference>
<organism evidence="1 2">
    <name type="scientific">Borrelia duttonii (strain Ly)</name>
    <dbReference type="NCBI Taxonomy" id="412419"/>
    <lineage>
        <taxon>Bacteria</taxon>
        <taxon>Pseudomonadati</taxon>
        <taxon>Spirochaetota</taxon>
        <taxon>Spirochaetia</taxon>
        <taxon>Spirochaetales</taxon>
        <taxon>Borreliaceae</taxon>
        <taxon>Borrelia</taxon>
    </lineage>
</organism>
<accession>B5RNI3</accession>
<protein>
    <recommendedName>
        <fullName evidence="3">Lipoprotein</fullName>
    </recommendedName>
</protein>
<sequence>MEKDFYNSVLFLLLLTDMSCGLSTSTSSSKFPDEKLPLKKFTSENVDVAKPGFESQDLESKFDLKERRVEAGGSQGGIREEKPEEIESIKNFYSALMYNDKVVFHSVQKMASGFEGYSDSEEYKDDQPRFYRVWGNLGINKLSHIMSEYSRLNKKRSDIQWMMMNFDIRKIKEHFNNKLNDCDRNYALEFRGAFQKDDFNTIYDGIVSVMKAYEENLDVFESDYERLRIFRRIHSGFSVKLRSSFDYISNELTDFNVEDESQSKMYFYYDFCVLFGDETGNNRYLQFVEKCEPIFELMSSLREEIKFEIEDDAVASQFTEVFNGLEDRFKLYLKEVFPRIVSDDMSFEGLDSYETDFENLKARVMDY</sequence>
<reference evidence="1 2" key="1">
    <citation type="journal article" date="2008" name="PLoS Genet.">
        <title>The genome of Borrelia recurrentis, the agent of deadly louse-borne relapsing fever, is a degraded subset of tick-borne Borrelia duttonii.</title>
        <authorList>
            <person name="Lescot M."/>
            <person name="Audic S."/>
            <person name="Robert C."/>
            <person name="Nguyen T.T."/>
            <person name="Blanc G."/>
            <person name="Cutler S.J."/>
            <person name="Wincker P."/>
            <person name="Couloux A."/>
            <person name="Claverie J.-M."/>
            <person name="Raoult D."/>
            <person name="Drancourt M."/>
        </authorList>
    </citation>
    <scope>NUCLEOTIDE SEQUENCE [LARGE SCALE GENOMIC DNA]</scope>
    <source>
        <strain evidence="1 2">Ly</strain>
    </source>
</reference>
<gene>
    <name evidence="1" type="ordered locus">BDU_1128</name>
</gene>
<evidence type="ECO:0000313" key="2">
    <source>
        <dbReference type="Proteomes" id="UP000000611"/>
    </source>
</evidence>
<dbReference type="RefSeq" id="WP_012539457.1">
    <property type="nucleotide sequence ID" value="NC_011247.1"/>
</dbReference>
<dbReference type="Proteomes" id="UP000000611">
    <property type="component" value="Plasmid pl165"/>
</dbReference>
<keyword evidence="2" id="KW-1185">Reference proteome</keyword>
<dbReference type="KEGG" id="bdu:BDU_1128"/>
<keyword evidence="1" id="KW-0614">Plasmid</keyword>
<proteinExistence type="predicted"/>
<dbReference type="NCBIfam" id="NF047534">
    <property type="entry name" value="lipo_BTA121_dup"/>
    <property type="match status" value="2"/>
</dbReference>
<geneLocation type="plasmid" evidence="1 2">
    <name>pl165</name>
</geneLocation>
<dbReference type="HOGENOM" id="CLU_064243_0_0_12"/>
<evidence type="ECO:0000313" key="1">
    <source>
        <dbReference type="EMBL" id="ACH93919.1"/>
    </source>
</evidence>
<evidence type="ECO:0008006" key="3">
    <source>
        <dbReference type="Google" id="ProtNLM"/>
    </source>
</evidence>
<name>B5RNI3_BORDL</name>
<dbReference type="AlphaFoldDB" id="B5RNI3"/>